<dbReference type="PANTHER" id="PTHR20854">
    <property type="entry name" value="INOSITOL MONOPHOSPHATASE"/>
    <property type="match status" value="1"/>
</dbReference>
<feature type="binding site" evidence="5">
    <location>
        <position position="87"/>
    </location>
    <ligand>
        <name>Mg(2+)</name>
        <dbReference type="ChEBI" id="CHEBI:18420"/>
        <label>1</label>
        <note>catalytic</note>
    </ligand>
</feature>
<evidence type="ECO:0000256" key="4">
    <source>
        <dbReference type="ARBA" id="ARBA00022842"/>
    </source>
</evidence>
<keyword evidence="4 5" id="KW-0460">Magnesium</keyword>
<dbReference type="GO" id="GO:0046854">
    <property type="term" value="P:phosphatidylinositol phosphate biosynthetic process"/>
    <property type="evidence" value="ECO:0007669"/>
    <property type="project" value="InterPro"/>
</dbReference>
<dbReference type="PANTHER" id="PTHR20854:SF4">
    <property type="entry name" value="INOSITOL-1-MONOPHOSPHATASE-RELATED"/>
    <property type="match status" value="1"/>
</dbReference>
<dbReference type="InterPro" id="IPR020550">
    <property type="entry name" value="Inositol_monophosphatase_CS"/>
</dbReference>
<protein>
    <recommendedName>
        <fullName evidence="2">inositol-phosphate phosphatase</fullName>
        <ecNumber evidence="2">3.1.3.25</ecNumber>
    </recommendedName>
</protein>
<dbReference type="PROSITE" id="PS00630">
    <property type="entry name" value="IMP_2"/>
    <property type="match status" value="1"/>
</dbReference>
<evidence type="ECO:0000256" key="3">
    <source>
        <dbReference type="ARBA" id="ARBA00022723"/>
    </source>
</evidence>
<dbReference type="InterPro" id="IPR000760">
    <property type="entry name" value="Inositol_monophosphatase-like"/>
</dbReference>
<feature type="binding site" evidence="5">
    <location>
        <position position="88"/>
    </location>
    <ligand>
        <name>Mg(2+)</name>
        <dbReference type="ChEBI" id="CHEBI:18420"/>
        <label>1</label>
        <note>catalytic</note>
    </ligand>
</feature>
<accession>A0A6J4K5Y7</accession>
<dbReference type="SUPFAM" id="SSF56655">
    <property type="entry name" value="Carbohydrate phosphatase"/>
    <property type="match status" value="1"/>
</dbReference>
<organism evidence="6">
    <name type="scientific">uncultured Armatimonadetes bacterium</name>
    <dbReference type="NCBI Taxonomy" id="157466"/>
    <lineage>
        <taxon>Bacteria</taxon>
        <taxon>Bacillati</taxon>
        <taxon>Armatimonadota</taxon>
        <taxon>environmental samples</taxon>
    </lineage>
</organism>
<dbReference type="GO" id="GO:0007165">
    <property type="term" value="P:signal transduction"/>
    <property type="evidence" value="ECO:0007669"/>
    <property type="project" value="TreeGrafter"/>
</dbReference>
<dbReference type="GO" id="GO:0006020">
    <property type="term" value="P:inositol metabolic process"/>
    <property type="evidence" value="ECO:0007669"/>
    <property type="project" value="TreeGrafter"/>
</dbReference>
<feature type="binding site" evidence="5">
    <location>
        <position position="205"/>
    </location>
    <ligand>
        <name>Mg(2+)</name>
        <dbReference type="ChEBI" id="CHEBI:18420"/>
        <label>1</label>
        <note>catalytic</note>
    </ligand>
</feature>
<name>A0A6J4K5Y7_9BACT</name>
<sequence>MDDVRETLEWTTELVAEAARRALHLVGGGPSVDLKADGSLVTNVDRTIEQFLREQIGARYPGHMILGEEYGWEERRDDVPLWALDPIDGTTNLAHGIPLWGVSVGLVVDDVPFVGVVAFPALGETYAAGRGLGATVNGAPLPALPAGGPTHWEDAYGVCSTSVREVDFSRVPARLRALGSAALDVCWAAAGRLAGCQSIKTALYDVAAGICIANETGAVTRWLSGVPWSPLDMARSGPRPEVLLTAPAATLAFLRENLVR</sequence>
<dbReference type="Pfam" id="PF00459">
    <property type="entry name" value="Inositol_P"/>
    <property type="match status" value="1"/>
</dbReference>
<dbReference type="Gene3D" id="3.30.540.10">
    <property type="entry name" value="Fructose-1,6-Bisphosphatase, subunit A, domain 1"/>
    <property type="match status" value="1"/>
</dbReference>
<proteinExistence type="predicted"/>
<evidence type="ECO:0000256" key="5">
    <source>
        <dbReference type="PIRSR" id="PIRSR600760-2"/>
    </source>
</evidence>
<dbReference type="EMBL" id="CADCTO010000673">
    <property type="protein sequence ID" value="CAA9296346.1"/>
    <property type="molecule type" value="Genomic_DNA"/>
</dbReference>
<dbReference type="AlphaFoldDB" id="A0A6J4K5Y7"/>
<feature type="binding site" evidence="5">
    <location>
        <position position="85"/>
    </location>
    <ligand>
        <name>Mg(2+)</name>
        <dbReference type="ChEBI" id="CHEBI:18420"/>
        <label>1</label>
        <note>catalytic</note>
    </ligand>
</feature>
<evidence type="ECO:0000256" key="2">
    <source>
        <dbReference type="ARBA" id="ARBA00013106"/>
    </source>
</evidence>
<dbReference type="Gene3D" id="3.40.190.80">
    <property type="match status" value="1"/>
</dbReference>
<evidence type="ECO:0000313" key="6">
    <source>
        <dbReference type="EMBL" id="CAA9296346.1"/>
    </source>
</evidence>
<dbReference type="PRINTS" id="PR00377">
    <property type="entry name" value="IMPHPHTASES"/>
</dbReference>
<dbReference type="GO" id="GO:0046872">
    <property type="term" value="F:metal ion binding"/>
    <property type="evidence" value="ECO:0007669"/>
    <property type="project" value="UniProtKB-KW"/>
</dbReference>
<dbReference type="GO" id="GO:0008934">
    <property type="term" value="F:inositol monophosphate 1-phosphatase activity"/>
    <property type="evidence" value="ECO:0007669"/>
    <property type="project" value="TreeGrafter"/>
</dbReference>
<reference evidence="6" key="1">
    <citation type="submission" date="2020-02" db="EMBL/GenBank/DDBJ databases">
        <authorList>
            <person name="Meier V. D."/>
        </authorList>
    </citation>
    <scope>NUCLEOTIDE SEQUENCE</scope>
    <source>
        <strain evidence="6">AVDCRST_MAG63</strain>
    </source>
</reference>
<keyword evidence="3 5" id="KW-0479">Metal-binding</keyword>
<gene>
    <name evidence="6" type="ORF">AVDCRST_MAG63-4801</name>
</gene>
<evidence type="ECO:0000256" key="1">
    <source>
        <dbReference type="ARBA" id="ARBA00001033"/>
    </source>
</evidence>
<dbReference type="EC" id="3.1.3.25" evidence="2"/>
<feature type="binding site" evidence="5">
    <location>
        <position position="68"/>
    </location>
    <ligand>
        <name>Mg(2+)</name>
        <dbReference type="ChEBI" id="CHEBI:18420"/>
        <label>1</label>
        <note>catalytic</note>
    </ligand>
</feature>
<comment type="cofactor">
    <cofactor evidence="5">
        <name>Mg(2+)</name>
        <dbReference type="ChEBI" id="CHEBI:18420"/>
    </cofactor>
</comment>
<comment type="catalytic activity">
    <reaction evidence="1">
        <text>a myo-inositol phosphate + H2O = myo-inositol + phosphate</text>
        <dbReference type="Rhea" id="RHEA:24056"/>
        <dbReference type="ChEBI" id="CHEBI:15377"/>
        <dbReference type="ChEBI" id="CHEBI:17268"/>
        <dbReference type="ChEBI" id="CHEBI:43474"/>
        <dbReference type="ChEBI" id="CHEBI:84139"/>
        <dbReference type="EC" id="3.1.3.25"/>
    </reaction>
</comment>